<reference evidence="2 3" key="1">
    <citation type="submission" date="2021-07" db="EMBL/GenBank/DDBJ databases">
        <title>The Aristolochia fimbriata genome: insights into angiosperm evolution, floral development and chemical biosynthesis.</title>
        <authorList>
            <person name="Jiao Y."/>
        </authorList>
    </citation>
    <scope>NUCLEOTIDE SEQUENCE [LARGE SCALE GENOMIC DNA]</scope>
    <source>
        <strain evidence="2">IBCAS-2021</strain>
        <tissue evidence="2">Leaf</tissue>
    </source>
</reference>
<evidence type="ECO:0000313" key="3">
    <source>
        <dbReference type="Proteomes" id="UP000825729"/>
    </source>
</evidence>
<dbReference type="AlphaFoldDB" id="A0AAV7ESW8"/>
<evidence type="ECO:0000313" key="2">
    <source>
        <dbReference type="EMBL" id="KAG9451942.1"/>
    </source>
</evidence>
<organism evidence="2 3">
    <name type="scientific">Aristolochia fimbriata</name>
    <name type="common">White veined hardy Dutchman's pipe vine</name>
    <dbReference type="NCBI Taxonomy" id="158543"/>
    <lineage>
        <taxon>Eukaryota</taxon>
        <taxon>Viridiplantae</taxon>
        <taxon>Streptophyta</taxon>
        <taxon>Embryophyta</taxon>
        <taxon>Tracheophyta</taxon>
        <taxon>Spermatophyta</taxon>
        <taxon>Magnoliopsida</taxon>
        <taxon>Magnoliidae</taxon>
        <taxon>Piperales</taxon>
        <taxon>Aristolochiaceae</taxon>
        <taxon>Aristolochia</taxon>
    </lineage>
</organism>
<protein>
    <submittedName>
        <fullName evidence="2">Uncharacterized protein</fullName>
    </submittedName>
</protein>
<feature type="region of interest" description="Disordered" evidence="1">
    <location>
        <begin position="1"/>
        <end position="33"/>
    </location>
</feature>
<dbReference type="EMBL" id="JAINDJ010000003">
    <property type="protein sequence ID" value="KAG9451942.1"/>
    <property type="molecule type" value="Genomic_DNA"/>
</dbReference>
<evidence type="ECO:0000256" key="1">
    <source>
        <dbReference type="SAM" id="MobiDB-lite"/>
    </source>
</evidence>
<comment type="caution">
    <text evidence="2">The sequence shown here is derived from an EMBL/GenBank/DDBJ whole genome shotgun (WGS) entry which is preliminary data.</text>
</comment>
<dbReference type="Proteomes" id="UP000825729">
    <property type="component" value="Unassembled WGS sequence"/>
</dbReference>
<proteinExistence type="predicted"/>
<accession>A0AAV7ESW8</accession>
<name>A0AAV7ESW8_ARIFI</name>
<sequence>MGEPEIFQGYSSPSSEMEEVVYSDRSPDQFLDNPKRERMNLMHLVTPSEELKSPTLIWHAEGVRGQKRAEGAQVNTTQLA</sequence>
<gene>
    <name evidence="2" type="ORF">H6P81_004846</name>
</gene>
<keyword evidence="3" id="KW-1185">Reference proteome</keyword>